<accession>A0A0C9ZC59</accession>
<sequence length="98" mass="10730">MSGHVASSADKDTRTGGVLRLIQRKASLIPNMFIPSVSTTQLSYLPGNLLSAKGCLNRPMRIWHLTLPKGLLDSSSASIITFQNRFCRSLASYFKTTS</sequence>
<evidence type="ECO:0000313" key="2">
    <source>
        <dbReference type="Proteomes" id="UP000054485"/>
    </source>
</evidence>
<reference evidence="2" key="2">
    <citation type="submission" date="2015-01" db="EMBL/GenBank/DDBJ databases">
        <title>Evolutionary Origins and Diversification of the Mycorrhizal Mutualists.</title>
        <authorList>
            <consortium name="DOE Joint Genome Institute"/>
            <consortium name="Mycorrhizal Genomics Consortium"/>
            <person name="Kohler A."/>
            <person name="Kuo A."/>
            <person name="Nagy L.G."/>
            <person name="Floudas D."/>
            <person name="Copeland A."/>
            <person name="Barry K.W."/>
            <person name="Cichocki N."/>
            <person name="Veneault-Fourrey C."/>
            <person name="LaButti K."/>
            <person name="Lindquist E.A."/>
            <person name="Lipzen A."/>
            <person name="Lundell T."/>
            <person name="Morin E."/>
            <person name="Murat C."/>
            <person name="Riley R."/>
            <person name="Ohm R."/>
            <person name="Sun H."/>
            <person name="Tunlid A."/>
            <person name="Henrissat B."/>
            <person name="Grigoriev I.V."/>
            <person name="Hibbett D.S."/>
            <person name="Martin F."/>
        </authorList>
    </citation>
    <scope>NUCLEOTIDE SEQUENCE [LARGE SCALE GENOMIC DNA]</scope>
    <source>
        <strain evidence="2">UH-Slu-Lm8-n1</strain>
    </source>
</reference>
<dbReference type="EMBL" id="KN835659">
    <property type="protein sequence ID" value="KIK35130.1"/>
    <property type="molecule type" value="Genomic_DNA"/>
</dbReference>
<dbReference type="InParanoid" id="A0A0C9ZC59"/>
<organism evidence="1 2">
    <name type="scientific">Suillus luteus UH-Slu-Lm8-n1</name>
    <dbReference type="NCBI Taxonomy" id="930992"/>
    <lineage>
        <taxon>Eukaryota</taxon>
        <taxon>Fungi</taxon>
        <taxon>Dikarya</taxon>
        <taxon>Basidiomycota</taxon>
        <taxon>Agaricomycotina</taxon>
        <taxon>Agaricomycetes</taxon>
        <taxon>Agaricomycetidae</taxon>
        <taxon>Boletales</taxon>
        <taxon>Suillineae</taxon>
        <taxon>Suillaceae</taxon>
        <taxon>Suillus</taxon>
    </lineage>
</organism>
<keyword evidence="2" id="KW-1185">Reference proteome</keyword>
<evidence type="ECO:0000313" key="1">
    <source>
        <dbReference type="EMBL" id="KIK35130.1"/>
    </source>
</evidence>
<dbReference type="Proteomes" id="UP000054485">
    <property type="component" value="Unassembled WGS sequence"/>
</dbReference>
<name>A0A0C9ZC59_9AGAM</name>
<dbReference type="HOGENOM" id="CLU_2335045_0_0_1"/>
<dbReference type="AlphaFoldDB" id="A0A0C9ZC59"/>
<reference evidence="1 2" key="1">
    <citation type="submission" date="2014-04" db="EMBL/GenBank/DDBJ databases">
        <authorList>
            <consortium name="DOE Joint Genome Institute"/>
            <person name="Kuo A."/>
            <person name="Ruytinx J."/>
            <person name="Rineau F."/>
            <person name="Colpaert J."/>
            <person name="Kohler A."/>
            <person name="Nagy L.G."/>
            <person name="Floudas D."/>
            <person name="Copeland A."/>
            <person name="Barry K.W."/>
            <person name="Cichocki N."/>
            <person name="Veneault-Fourrey C."/>
            <person name="LaButti K."/>
            <person name="Lindquist E.A."/>
            <person name="Lipzen A."/>
            <person name="Lundell T."/>
            <person name="Morin E."/>
            <person name="Murat C."/>
            <person name="Sun H."/>
            <person name="Tunlid A."/>
            <person name="Henrissat B."/>
            <person name="Grigoriev I.V."/>
            <person name="Hibbett D.S."/>
            <person name="Martin F."/>
            <person name="Nordberg H.P."/>
            <person name="Cantor M.N."/>
            <person name="Hua S.X."/>
        </authorList>
    </citation>
    <scope>NUCLEOTIDE SEQUENCE [LARGE SCALE GENOMIC DNA]</scope>
    <source>
        <strain evidence="1 2">UH-Slu-Lm8-n1</strain>
    </source>
</reference>
<protein>
    <submittedName>
        <fullName evidence="1">Unplaced genomic scaffold CY34scaffold_528, whole genome shotgun sequence</fullName>
    </submittedName>
</protein>
<gene>
    <name evidence="1" type="ORF">CY34DRAFT_17229</name>
</gene>
<proteinExistence type="predicted"/>